<evidence type="ECO:0000313" key="1">
    <source>
        <dbReference type="EMBL" id="MBL0741995.1"/>
    </source>
</evidence>
<keyword evidence="2" id="KW-1185">Reference proteome</keyword>
<proteinExistence type="predicted"/>
<evidence type="ECO:0000313" key="2">
    <source>
        <dbReference type="Proteomes" id="UP000613030"/>
    </source>
</evidence>
<dbReference type="EMBL" id="JAERRB010000003">
    <property type="protein sequence ID" value="MBL0741995.1"/>
    <property type="molecule type" value="Genomic_DNA"/>
</dbReference>
<comment type="caution">
    <text evidence="1">The sequence shown here is derived from an EMBL/GenBank/DDBJ whole genome shotgun (WGS) entry which is preliminary data.</text>
</comment>
<reference evidence="1 2" key="1">
    <citation type="submission" date="2021-01" db="EMBL/GenBank/DDBJ databases">
        <title>Chryseolinea sp. Jin1 Genome sequencing and assembly.</title>
        <authorList>
            <person name="Kim I."/>
        </authorList>
    </citation>
    <scope>NUCLEOTIDE SEQUENCE [LARGE SCALE GENOMIC DNA]</scope>
    <source>
        <strain evidence="1 2">Jin1</strain>
    </source>
</reference>
<dbReference type="Proteomes" id="UP000613030">
    <property type="component" value="Unassembled WGS sequence"/>
</dbReference>
<name>A0ABS1KRM6_9BACT</name>
<dbReference type="RefSeq" id="WP_202009698.1">
    <property type="nucleotide sequence ID" value="NZ_JAERRB010000003.1"/>
</dbReference>
<protein>
    <submittedName>
        <fullName evidence="1">Uncharacterized protein</fullName>
    </submittedName>
</protein>
<sequence length="228" mass="25315">MSAFRVDFNEVNRMVLGFLTQQPLFDLATTESIGGTLALGTFIDPAKNKAWFCRGGQPLGLPAFFLAFEWGDYSPSHVPAAPQQSTLVRSTATFTYSGEPTAAAVRQWLSTQTIALTEDASIDKKTVEGLLNKLPNDPAGKPYNKYACSYFESKLDNDLHAFINQNDIQGVRYYFGYDDSNPHYVTTNRIRVILVAVDRQGANIVPSSTRPADSVWMLQRSWPPPPVQ</sequence>
<accession>A0ABS1KRM6</accession>
<organism evidence="1 2">
    <name type="scientific">Chryseolinea lacunae</name>
    <dbReference type="NCBI Taxonomy" id="2801331"/>
    <lineage>
        <taxon>Bacteria</taxon>
        <taxon>Pseudomonadati</taxon>
        <taxon>Bacteroidota</taxon>
        <taxon>Cytophagia</taxon>
        <taxon>Cytophagales</taxon>
        <taxon>Fulvivirgaceae</taxon>
        <taxon>Chryseolinea</taxon>
    </lineage>
</organism>
<gene>
    <name evidence="1" type="ORF">JI741_12245</name>
</gene>